<dbReference type="PANTHER" id="PTHR42754">
    <property type="entry name" value="ENDOGLUCANASE"/>
    <property type="match status" value="1"/>
</dbReference>
<dbReference type="Pfam" id="PF17164">
    <property type="entry name" value="DUF5122"/>
    <property type="match status" value="6"/>
</dbReference>
<accession>A0ABU9E1D4</accession>
<dbReference type="NCBIfam" id="TIGR02608">
    <property type="entry name" value="delta_60_rpt"/>
    <property type="match status" value="8"/>
</dbReference>
<dbReference type="EMBL" id="JBBPCB010000005">
    <property type="protein sequence ID" value="MEK8180463.1"/>
    <property type="molecule type" value="Genomic_DNA"/>
</dbReference>
<evidence type="ECO:0000313" key="4">
    <source>
        <dbReference type="EMBL" id="MEK8180463.1"/>
    </source>
</evidence>
<evidence type="ECO:0000256" key="1">
    <source>
        <dbReference type="ARBA" id="ARBA00022729"/>
    </source>
</evidence>
<sequence>MKATLLFLALFFLPIVGLAQAGTLDTTFDSDGKKYFGFSSQNDYGEFVLIQPDNKIIAGGNSSLTGGNLSFSLARMHPDGSFDDTFGTSGKVTTTYGTEGFEAVSGALQSDGKIIVIGTSFINSSLGTAQVAVVRYNTDGTLDTSFDADGIVLTQISTSNEDFGKTVKIQPDGKILLAVQSRIDFNRDFVLVRYNSDGSLDTTFDSDGIARTNLPTQEAIYDIALQNDGKIIATGYIANTNDDLRVARYNGNGSLDTTFGTNGFFTYDFASNHNYGASVAVTSDNKIIIGGRYQNTSFFSPFVAKLNSNGTFDASFDSDGILILTTDESISDVAIQSDDKIITFGTSNSKFGVWKLNSNGTFDTTFGNNGKAEILVNTILSFGNGGTLQADGKIVMIGLTFESQFMKYGVVRLNNNAPLANSSFAAADLMIYPNPSNGTFFIQNAAELSRAEVTIYNLIGQEVTNFKMISATQEVTLQKGVYVVEMVNERSKVSKKIVVN</sequence>
<dbReference type="Gene3D" id="2.80.10.50">
    <property type="match status" value="3"/>
</dbReference>
<dbReference type="PANTHER" id="PTHR42754:SF1">
    <property type="entry name" value="LIPOPROTEIN"/>
    <property type="match status" value="1"/>
</dbReference>
<dbReference type="NCBIfam" id="TIGR04183">
    <property type="entry name" value="Por_Secre_tail"/>
    <property type="match status" value="1"/>
</dbReference>
<keyword evidence="1 2" id="KW-0732">Signal</keyword>
<dbReference type="SUPFAM" id="SSF63829">
    <property type="entry name" value="Calcium-dependent phosphotriesterase"/>
    <property type="match status" value="1"/>
</dbReference>
<evidence type="ECO:0000313" key="5">
    <source>
        <dbReference type="Proteomes" id="UP001491349"/>
    </source>
</evidence>
<dbReference type="InterPro" id="IPR013431">
    <property type="entry name" value="Delta_60_rpt"/>
</dbReference>
<reference evidence="4 5" key="1">
    <citation type="submission" date="2024-04" db="EMBL/GenBank/DDBJ databases">
        <title>draft genome sequnece of Flavobacterium buctense JCM 30750.</title>
        <authorList>
            <person name="Kim D.-U."/>
        </authorList>
    </citation>
    <scope>NUCLEOTIDE SEQUENCE [LARGE SCALE GENOMIC DNA]</scope>
    <source>
        <strain evidence="4 5">JCM 30750</strain>
    </source>
</reference>
<feature type="chain" id="PRO_5047299911" evidence="2">
    <location>
        <begin position="22"/>
        <end position="500"/>
    </location>
</feature>
<dbReference type="InterPro" id="IPR026444">
    <property type="entry name" value="Secre_tail"/>
</dbReference>
<gene>
    <name evidence="4" type="ORF">WMW71_08935</name>
</gene>
<dbReference type="Proteomes" id="UP001491349">
    <property type="component" value="Unassembled WGS sequence"/>
</dbReference>
<keyword evidence="5" id="KW-1185">Reference proteome</keyword>
<protein>
    <submittedName>
        <fullName evidence="4">T9SS type A sorting domain-containing protein</fullName>
    </submittedName>
</protein>
<proteinExistence type="predicted"/>
<evidence type="ECO:0000259" key="3">
    <source>
        <dbReference type="Pfam" id="PF18962"/>
    </source>
</evidence>
<feature type="domain" description="Secretion system C-terminal sorting" evidence="3">
    <location>
        <begin position="431"/>
        <end position="499"/>
    </location>
</feature>
<comment type="caution">
    <text evidence="4">The sequence shown here is derived from an EMBL/GenBank/DDBJ whole genome shotgun (WGS) entry which is preliminary data.</text>
</comment>
<name>A0ABU9E1D4_9FLAO</name>
<dbReference type="RefSeq" id="WP_187659794.1">
    <property type="nucleotide sequence ID" value="NZ_JACTAB010000002.1"/>
</dbReference>
<evidence type="ECO:0000256" key="2">
    <source>
        <dbReference type="SAM" id="SignalP"/>
    </source>
</evidence>
<organism evidence="4 5">
    <name type="scientific">Flavobacterium buctense</name>
    <dbReference type="NCBI Taxonomy" id="1648146"/>
    <lineage>
        <taxon>Bacteria</taxon>
        <taxon>Pseudomonadati</taxon>
        <taxon>Bacteroidota</taxon>
        <taxon>Flavobacteriia</taxon>
        <taxon>Flavobacteriales</taxon>
        <taxon>Flavobacteriaceae</taxon>
        <taxon>Flavobacterium</taxon>
    </lineage>
</organism>
<dbReference type="Pfam" id="PF18962">
    <property type="entry name" value="Por_Secre_tail"/>
    <property type="match status" value="1"/>
</dbReference>
<feature type="signal peptide" evidence="2">
    <location>
        <begin position="1"/>
        <end position="21"/>
    </location>
</feature>